<dbReference type="AlphaFoldDB" id="A0AAE0XGT5"/>
<dbReference type="Gene3D" id="1.25.40.20">
    <property type="entry name" value="Ankyrin repeat-containing domain"/>
    <property type="match status" value="1"/>
</dbReference>
<proteinExistence type="predicted"/>
<dbReference type="EMBL" id="JAULSO010000001">
    <property type="protein sequence ID" value="KAK3693179.1"/>
    <property type="molecule type" value="Genomic_DNA"/>
</dbReference>
<evidence type="ECO:0008006" key="3">
    <source>
        <dbReference type="Google" id="ProtNLM"/>
    </source>
</evidence>
<dbReference type="SUPFAM" id="SSF48403">
    <property type="entry name" value="Ankyrin repeat"/>
    <property type="match status" value="1"/>
</dbReference>
<evidence type="ECO:0000313" key="1">
    <source>
        <dbReference type="EMBL" id="KAK3693179.1"/>
    </source>
</evidence>
<reference evidence="1" key="1">
    <citation type="journal article" date="2023" name="Mol. Phylogenet. Evol.">
        <title>Genome-scale phylogeny and comparative genomics of the fungal order Sordariales.</title>
        <authorList>
            <person name="Hensen N."/>
            <person name="Bonometti L."/>
            <person name="Westerberg I."/>
            <person name="Brannstrom I.O."/>
            <person name="Guillou S."/>
            <person name="Cros-Aarteil S."/>
            <person name="Calhoun S."/>
            <person name="Haridas S."/>
            <person name="Kuo A."/>
            <person name="Mondo S."/>
            <person name="Pangilinan J."/>
            <person name="Riley R."/>
            <person name="LaButti K."/>
            <person name="Andreopoulos B."/>
            <person name="Lipzen A."/>
            <person name="Chen C."/>
            <person name="Yan M."/>
            <person name="Daum C."/>
            <person name="Ng V."/>
            <person name="Clum A."/>
            <person name="Steindorff A."/>
            <person name="Ohm R.A."/>
            <person name="Martin F."/>
            <person name="Silar P."/>
            <person name="Natvig D.O."/>
            <person name="Lalanne C."/>
            <person name="Gautier V."/>
            <person name="Ament-Velasquez S.L."/>
            <person name="Kruys A."/>
            <person name="Hutchinson M.I."/>
            <person name="Powell A.J."/>
            <person name="Barry K."/>
            <person name="Miller A.N."/>
            <person name="Grigoriev I.V."/>
            <person name="Debuchy R."/>
            <person name="Gladieux P."/>
            <person name="Hiltunen Thoren M."/>
            <person name="Johannesson H."/>
        </authorList>
    </citation>
    <scope>NUCLEOTIDE SEQUENCE</scope>
    <source>
        <strain evidence="1">CBS 314.62</strain>
    </source>
</reference>
<keyword evidence="2" id="KW-1185">Reference proteome</keyword>
<accession>A0AAE0XGT5</accession>
<gene>
    <name evidence="1" type="ORF">B0T22DRAFT_34781</name>
</gene>
<name>A0AAE0XGT5_9PEZI</name>
<protein>
    <recommendedName>
        <fullName evidence="3">Ankyrin repeat protein</fullName>
    </recommendedName>
</protein>
<dbReference type="InterPro" id="IPR036770">
    <property type="entry name" value="Ankyrin_rpt-contain_sf"/>
</dbReference>
<reference evidence="1" key="2">
    <citation type="submission" date="2023-06" db="EMBL/GenBank/DDBJ databases">
        <authorList>
            <consortium name="Lawrence Berkeley National Laboratory"/>
            <person name="Haridas S."/>
            <person name="Hensen N."/>
            <person name="Bonometti L."/>
            <person name="Westerberg I."/>
            <person name="Brannstrom I.O."/>
            <person name="Guillou S."/>
            <person name="Cros-Aarteil S."/>
            <person name="Calhoun S."/>
            <person name="Kuo A."/>
            <person name="Mondo S."/>
            <person name="Pangilinan J."/>
            <person name="Riley R."/>
            <person name="Labutti K."/>
            <person name="Andreopoulos B."/>
            <person name="Lipzen A."/>
            <person name="Chen C."/>
            <person name="Yanf M."/>
            <person name="Daum C."/>
            <person name="Ng V."/>
            <person name="Clum A."/>
            <person name="Steindorff A."/>
            <person name="Ohm R."/>
            <person name="Martin F."/>
            <person name="Silar P."/>
            <person name="Natvig D."/>
            <person name="Lalanne C."/>
            <person name="Gautier V."/>
            <person name="Ament-Velasquez S.L."/>
            <person name="Kruys A."/>
            <person name="Hutchinson M.I."/>
            <person name="Powell A.J."/>
            <person name="Barry K."/>
            <person name="Miller A.N."/>
            <person name="Grigoriev I.V."/>
            <person name="Debuchy R."/>
            <person name="Gladieux P."/>
            <person name="Thoren M.H."/>
            <person name="Johannesson H."/>
        </authorList>
    </citation>
    <scope>NUCLEOTIDE SEQUENCE</scope>
    <source>
        <strain evidence="1">CBS 314.62</strain>
    </source>
</reference>
<evidence type="ECO:0000313" key="2">
    <source>
        <dbReference type="Proteomes" id="UP001270362"/>
    </source>
</evidence>
<comment type="caution">
    <text evidence="1">The sequence shown here is derived from an EMBL/GenBank/DDBJ whole genome shotgun (WGS) entry which is preliminary data.</text>
</comment>
<dbReference type="Proteomes" id="UP001270362">
    <property type="component" value="Unassembled WGS sequence"/>
</dbReference>
<organism evidence="1 2">
    <name type="scientific">Podospora appendiculata</name>
    <dbReference type="NCBI Taxonomy" id="314037"/>
    <lineage>
        <taxon>Eukaryota</taxon>
        <taxon>Fungi</taxon>
        <taxon>Dikarya</taxon>
        <taxon>Ascomycota</taxon>
        <taxon>Pezizomycotina</taxon>
        <taxon>Sordariomycetes</taxon>
        <taxon>Sordariomycetidae</taxon>
        <taxon>Sordariales</taxon>
        <taxon>Podosporaceae</taxon>
        <taxon>Podospora</taxon>
    </lineage>
</organism>
<sequence>MGLPQRLPPDHIPRYIVRYNAPAPKLRVAYQRLAAKNGLEEVFKTLVDMGALNSLDMDESRRLVQILCLPSTKNKFVSYMYPHEFDDTIRRLDQGPNVAQPLVPLIRARAPPDLIRLVVSRGADLDMTWPYRHRELIRPLSAAILANSESLFLLLLQLGAKIDGAKKANARFMSRHGLHIPVFAAARTMATASHGRAMMELCLGQGSEINYRIPSFDVHLGRLINPARCYLVTPLLVYVQSIKSWKSQAGAPSPAEELAWLLEKGALLSSKHKSGLEWLRGACDSTPTCIEWLLAKWGVAALRHPNFVAVIKFLLQRGEGRGHIHWTFLKHFVHELGHYAHARWRASVHDELKALTVTTLSYLSEDEITITLEKVIRNMRSISSSSG</sequence>